<sequence>MDGERTVHAQRPSGHLLRDRGHWDFHQALDAPELQMQMESASVASRDRGGYGVEPHVRIITGACDASMSKANPRRRRERGVCTGGRLRSLISGALACGLAGLFQRSRGRHDEENPQRELRLSKAFLLARGDQDQQTSVLEAALRRGQQRHLGQTIQDCHVTPRMPAGQAAQLPSPGARRGGGSVSAGAERARPATAASSGGAYTGRHPWRNSKEL</sequence>
<dbReference type="Proteomes" id="UP000479190">
    <property type="component" value="Unassembled WGS sequence"/>
</dbReference>
<feature type="region of interest" description="Disordered" evidence="1">
    <location>
        <begin position="165"/>
        <end position="215"/>
    </location>
</feature>
<keyword evidence="3" id="KW-1185">Reference proteome</keyword>
<reference evidence="2 3" key="1">
    <citation type="submission" date="2020-02" db="EMBL/GenBank/DDBJ databases">
        <authorList>
            <person name="Ferguson B K."/>
        </authorList>
    </citation>
    <scope>NUCLEOTIDE SEQUENCE [LARGE SCALE GENOMIC DNA]</scope>
</reference>
<feature type="compositionally biased region" description="Low complexity" evidence="1">
    <location>
        <begin position="185"/>
        <end position="205"/>
    </location>
</feature>
<accession>A0A6H5IIY9</accession>
<protein>
    <submittedName>
        <fullName evidence="2">Uncharacterized protein</fullName>
    </submittedName>
</protein>
<gene>
    <name evidence="2" type="ORF">TBRA_LOCUS7597</name>
</gene>
<name>A0A6H5IIY9_9HYME</name>
<feature type="non-terminal residue" evidence="2">
    <location>
        <position position="215"/>
    </location>
</feature>
<evidence type="ECO:0000313" key="3">
    <source>
        <dbReference type="Proteomes" id="UP000479190"/>
    </source>
</evidence>
<evidence type="ECO:0000256" key="1">
    <source>
        <dbReference type="SAM" id="MobiDB-lite"/>
    </source>
</evidence>
<dbReference type="EMBL" id="CADCXV010000797">
    <property type="protein sequence ID" value="CAB0035711.1"/>
    <property type="molecule type" value="Genomic_DNA"/>
</dbReference>
<organism evidence="2 3">
    <name type="scientific">Trichogramma brassicae</name>
    <dbReference type="NCBI Taxonomy" id="86971"/>
    <lineage>
        <taxon>Eukaryota</taxon>
        <taxon>Metazoa</taxon>
        <taxon>Ecdysozoa</taxon>
        <taxon>Arthropoda</taxon>
        <taxon>Hexapoda</taxon>
        <taxon>Insecta</taxon>
        <taxon>Pterygota</taxon>
        <taxon>Neoptera</taxon>
        <taxon>Endopterygota</taxon>
        <taxon>Hymenoptera</taxon>
        <taxon>Apocrita</taxon>
        <taxon>Proctotrupomorpha</taxon>
        <taxon>Chalcidoidea</taxon>
        <taxon>Trichogrammatidae</taxon>
        <taxon>Trichogramma</taxon>
    </lineage>
</organism>
<dbReference type="AlphaFoldDB" id="A0A6H5IIY9"/>
<proteinExistence type="predicted"/>
<evidence type="ECO:0000313" key="2">
    <source>
        <dbReference type="EMBL" id="CAB0035711.1"/>
    </source>
</evidence>